<feature type="transmembrane region" description="Helical" evidence="8">
    <location>
        <begin position="84"/>
        <end position="105"/>
    </location>
</feature>
<sequence>MSSDTIRLIAEFFAACVGTIAFALLFQVPRKYYLYCGIAGACGWICYKLILPYTTEPVSIFFATVLVIILSRSFAVYKRCPVTVFLIAGIFPLVPGSGIYWTAFYVVTNDLEQAGARGFLTFKDAVAIVLGILLVFEFPQSWFRKVLTDKSK</sequence>
<dbReference type="InterPro" id="IPR050539">
    <property type="entry name" value="ThrE_Dicarb/AminoAcid_Exp"/>
</dbReference>
<evidence type="ECO:0000259" key="9">
    <source>
        <dbReference type="Pfam" id="PF12821"/>
    </source>
</evidence>
<feature type="transmembrane region" description="Helical" evidence="8">
    <location>
        <begin position="32"/>
        <end position="51"/>
    </location>
</feature>
<evidence type="ECO:0000256" key="5">
    <source>
        <dbReference type="ARBA" id="ARBA00022989"/>
    </source>
</evidence>
<reference evidence="10" key="3">
    <citation type="submission" date="2022-01" db="EMBL/GenBank/DDBJ databases">
        <title>Collection of gut derived symbiotic bacterial strains cultured from healthy donors.</title>
        <authorList>
            <person name="Lin H."/>
            <person name="Kohout C."/>
            <person name="Waligurski E."/>
            <person name="Pamer E.G."/>
        </authorList>
    </citation>
    <scope>NUCLEOTIDE SEQUENCE</scope>
    <source>
        <strain evidence="10">DFI.5.49</strain>
    </source>
</reference>
<keyword evidence="3" id="KW-0997">Cell inner membrane</keyword>
<reference evidence="11" key="2">
    <citation type="submission" date="2020-02" db="EMBL/GenBank/DDBJ databases">
        <authorList>
            <person name="Littmann E."/>
            <person name="Sorbara M."/>
        </authorList>
    </citation>
    <scope>NUCLEOTIDE SEQUENCE</scope>
    <source>
        <strain evidence="11">MSK.14.54</strain>
    </source>
</reference>
<evidence type="ECO:0000313" key="10">
    <source>
        <dbReference type="EMBL" id="MCG4766352.1"/>
    </source>
</evidence>
<accession>A0AAE3F2P5</accession>
<feature type="transmembrane region" description="Helical" evidence="8">
    <location>
        <begin position="6"/>
        <end position="25"/>
    </location>
</feature>
<dbReference type="Proteomes" id="UP001199915">
    <property type="component" value="Unassembled WGS sequence"/>
</dbReference>
<feature type="transmembrane region" description="Helical" evidence="8">
    <location>
        <begin position="57"/>
        <end position="77"/>
    </location>
</feature>
<evidence type="ECO:0000256" key="6">
    <source>
        <dbReference type="ARBA" id="ARBA00023136"/>
    </source>
</evidence>
<proteinExistence type="inferred from homology"/>
<comment type="caution">
    <text evidence="10">The sequence shown here is derived from an EMBL/GenBank/DDBJ whole genome shotgun (WGS) entry which is preliminary data.</text>
</comment>
<dbReference type="GO" id="GO:0005886">
    <property type="term" value="C:plasma membrane"/>
    <property type="evidence" value="ECO:0007669"/>
    <property type="project" value="UniProtKB-SubCell"/>
</dbReference>
<organism evidence="10 13">
    <name type="scientific">Fusicatenibacter saccharivorans</name>
    <dbReference type="NCBI Taxonomy" id="1150298"/>
    <lineage>
        <taxon>Bacteria</taxon>
        <taxon>Bacillati</taxon>
        <taxon>Bacillota</taxon>
        <taxon>Clostridia</taxon>
        <taxon>Lachnospirales</taxon>
        <taxon>Lachnospiraceae</taxon>
        <taxon>Fusicatenibacter</taxon>
    </lineage>
</organism>
<keyword evidence="4 8" id="KW-0812">Transmembrane</keyword>
<keyword evidence="2" id="KW-1003">Cell membrane</keyword>
<dbReference type="PANTHER" id="PTHR34390">
    <property type="entry name" value="UPF0442 PROTEIN YJJB-RELATED"/>
    <property type="match status" value="1"/>
</dbReference>
<keyword evidence="5 8" id="KW-1133">Transmembrane helix</keyword>
<dbReference type="GO" id="GO:0015744">
    <property type="term" value="P:succinate transport"/>
    <property type="evidence" value="ECO:0007669"/>
    <property type="project" value="TreeGrafter"/>
</dbReference>
<dbReference type="PANTHER" id="PTHR34390:SF1">
    <property type="entry name" value="SUCCINATE TRANSPORTER SUBUNIT YJJB-RELATED"/>
    <property type="match status" value="1"/>
</dbReference>
<dbReference type="RefSeq" id="WP_173812742.1">
    <property type="nucleotide sequence ID" value="NZ_DAWEMV010000001.1"/>
</dbReference>
<dbReference type="AlphaFoldDB" id="A0AAE3F2P5"/>
<dbReference type="EMBL" id="JAKNFS010000017">
    <property type="protein sequence ID" value="MCG4766352.1"/>
    <property type="molecule type" value="Genomic_DNA"/>
</dbReference>
<gene>
    <name evidence="11" type="ORF">G5B05_09810</name>
    <name evidence="10" type="ORF">L0N21_12660</name>
</gene>
<evidence type="ECO:0000256" key="1">
    <source>
        <dbReference type="ARBA" id="ARBA00004651"/>
    </source>
</evidence>
<feature type="domain" description="Threonine/Serine exporter ThrE" evidence="9">
    <location>
        <begin position="12"/>
        <end position="135"/>
    </location>
</feature>
<dbReference type="Pfam" id="PF12821">
    <property type="entry name" value="ThrE_2"/>
    <property type="match status" value="1"/>
</dbReference>
<comment type="subcellular location">
    <subcellularLocation>
        <location evidence="1">Cell membrane</location>
        <topology evidence="1">Multi-pass membrane protein</topology>
    </subcellularLocation>
</comment>
<protein>
    <submittedName>
        <fullName evidence="10 11">Threonine/serine exporter</fullName>
    </submittedName>
</protein>
<name>A0AAE3F2P5_9FIRM</name>
<keyword evidence="12" id="KW-1185">Reference proteome</keyword>
<dbReference type="Proteomes" id="UP000768180">
    <property type="component" value="Unassembled WGS sequence"/>
</dbReference>
<evidence type="ECO:0000256" key="4">
    <source>
        <dbReference type="ARBA" id="ARBA00022692"/>
    </source>
</evidence>
<dbReference type="EMBL" id="JAAITQ010000016">
    <property type="protein sequence ID" value="NSE16698.1"/>
    <property type="molecule type" value="Genomic_DNA"/>
</dbReference>
<evidence type="ECO:0000313" key="13">
    <source>
        <dbReference type="Proteomes" id="UP001199915"/>
    </source>
</evidence>
<evidence type="ECO:0000256" key="8">
    <source>
        <dbReference type="SAM" id="Phobius"/>
    </source>
</evidence>
<evidence type="ECO:0000313" key="11">
    <source>
        <dbReference type="EMBL" id="NSE16698.1"/>
    </source>
</evidence>
<evidence type="ECO:0000256" key="2">
    <source>
        <dbReference type="ARBA" id="ARBA00022475"/>
    </source>
</evidence>
<reference evidence="11 12" key="1">
    <citation type="journal article" date="2020" name="Cell Host Microbe">
        <title>Functional and Genomic Variation between Human-Derived Isolates of Lachnospiraceae Reveals Inter- and Intra-Species Diversity.</title>
        <authorList>
            <person name="Sorbara M.T."/>
            <person name="Littmann E.R."/>
            <person name="Fontana E."/>
            <person name="Moody T.U."/>
            <person name="Kohout C.E."/>
            <person name="Gjonbalaj M."/>
            <person name="Eaton V."/>
            <person name="Seok R."/>
            <person name="Leiner I.M."/>
            <person name="Pamer E.G."/>
        </authorList>
    </citation>
    <scope>NUCLEOTIDE SEQUENCE [LARGE SCALE GENOMIC DNA]</scope>
    <source>
        <strain evidence="11 12">MSK.14.54</strain>
    </source>
</reference>
<feature type="transmembrane region" description="Helical" evidence="8">
    <location>
        <begin position="125"/>
        <end position="143"/>
    </location>
</feature>
<evidence type="ECO:0000313" key="12">
    <source>
        <dbReference type="Proteomes" id="UP000768180"/>
    </source>
</evidence>
<comment type="similarity">
    <text evidence="7">Belongs to the ThrE exporter (TC 2.A.79) family.</text>
</comment>
<keyword evidence="6 8" id="KW-0472">Membrane</keyword>
<dbReference type="InterPro" id="IPR024528">
    <property type="entry name" value="ThrE_2"/>
</dbReference>
<evidence type="ECO:0000256" key="3">
    <source>
        <dbReference type="ARBA" id="ARBA00022519"/>
    </source>
</evidence>
<evidence type="ECO:0000256" key="7">
    <source>
        <dbReference type="ARBA" id="ARBA00034125"/>
    </source>
</evidence>